<protein>
    <recommendedName>
        <fullName evidence="5">8-amino-7-oxononanoate synthase</fullName>
        <ecNumber evidence="5">2.3.1.47</ecNumber>
    </recommendedName>
    <alternativeName>
        <fullName evidence="9">7-keto-8-amino-pelargonic acid synthase</fullName>
    </alternativeName>
    <alternativeName>
        <fullName evidence="10">8-amino-7-ketopelargonate synthase</fullName>
    </alternativeName>
</protein>
<dbReference type="GO" id="GO:0008710">
    <property type="term" value="F:8-amino-7-oxononanoate synthase activity"/>
    <property type="evidence" value="ECO:0007669"/>
    <property type="project" value="UniProtKB-EC"/>
</dbReference>
<dbReference type="InterPro" id="IPR050087">
    <property type="entry name" value="AON_synthase_class-II"/>
</dbReference>
<evidence type="ECO:0000256" key="3">
    <source>
        <dbReference type="ARBA" id="ARBA00010008"/>
    </source>
</evidence>
<dbReference type="PROSITE" id="PS00599">
    <property type="entry name" value="AA_TRANSFER_CLASS_2"/>
    <property type="match status" value="1"/>
</dbReference>
<dbReference type="InterPro" id="IPR015421">
    <property type="entry name" value="PyrdxlP-dep_Trfase_major"/>
</dbReference>
<evidence type="ECO:0000313" key="15">
    <source>
        <dbReference type="Proteomes" id="UP000019112"/>
    </source>
</evidence>
<comment type="pathway">
    <text evidence="2">Cofactor biosynthesis; biotin biosynthesis.</text>
</comment>
<feature type="domain" description="Aminotransferase class I/classII large" evidence="13">
    <location>
        <begin position="32"/>
        <end position="376"/>
    </location>
</feature>
<keyword evidence="15" id="KW-1185">Reference proteome</keyword>
<evidence type="ECO:0000256" key="12">
    <source>
        <dbReference type="RuleBase" id="RU003693"/>
    </source>
</evidence>
<dbReference type="GO" id="GO:0030170">
    <property type="term" value="F:pyridoxal phosphate binding"/>
    <property type="evidence" value="ECO:0007669"/>
    <property type="project" value="InterPro"/>
</dbReference>
<dbReference type="Proteomes" id="UP000019112">
    <property type="component" value="Unassembled WGS sequence"/>
</dbReference>
<evidence type="ECO:0000256" key="10">
    <source>
        <dbReference type="ARBA" id="ARBA00033381"/>
    </source>
</evidence>
<comment type="cofactor">
    <cofactor evidence="1 12">
        <name>pyridoxal 5'-phosphate</name>
        <dbReference type="ChEBI" id="CHEBI:597326"/>
    </cofactor>
</comment>
<dbReference type="EC" id="2.3.1.47" evidence="5"/>
<evidence type="ECO:0000256" key="11">
    <source>
        <dbReference type="ARBA" id="ARBA00047715"/>
    </source>
</evidence>
<reference evidence="14 15" key="1">
    <citation type="journal article" date="2014" name="FEMS Microbiol. Lett.">
        <title>Draft genome sequences of three Holospora species (Holospora obtusa, Holospora undulata, and Holospora elegans), endonuclear symbiotic bacteria of the ciliate Paramecium caudatum.</title>
        <authorList>
            <person name="Dohra H."/>
            <person name="Tanaka K."/>
            <person name="Suzuki T."/>
            <person name="Fujishima M."/>
            <person name="Suzuki H."/>
        </authorList>
    </citation>
    <scope>NUCLEOTIDE SEQUENCE [LARGE SCALE GENOMIC DNA]</scope>
    <source>
        <strain evidence="14 15">F1</strain>
    </source>
</reference>
<sequence length="387" mass="44144">MYTPYQDYIQKLKDTKKYRKLTNFRQDKISSFLDFSSNDYLGLSYHPEILDASINAIQDYGWGIKASRVSAKGHPLYEHLETQIALDKGTQAALFFSSGFQANLSVLSALLDFQTLKVRPIVFSDRLNHASIYQALLLSQCRWLRYRHLDMEHLNDLLEQEKKNLGLKFIVTESVFGMDGDKAPLEKIYEFALKYNAFVYLDEAHATGLFGPHGYGCSTLYNWERVPHVIMGTFSKALGGIGAYVACSQTIKEYLINKAQGFIYSTASPPCVVAAALQAWNKVRMMRQEREHLITLGIKLRAILKDLGADTGTSITHIIPVILKQEDLVLRVQQKFLEHHIYVSGIRPPTVPLGQARLRLGLCSHHTEEDLHRFINVWKKIKHDKIL</sequence>
<dbReference type="EMBL" id="AWTR02000091">
    <property type="protein sequence ID" value="ETZ06677.1"/>
    <property type="molecule type" value="Genomic_DNA"/>
</dbReference>
<keyword evidence="6" id="KW-0808">Transferase</keyword>
<dbReference type="InterPro" id="IPR004839">
    <property type="entry name" value="Aminotransferase_I/II_large"/>
</dbReference>
<dbReference type="InterPro" id="IPR015422">
    <property type="entry name" value="PyrdxlP-dep_Trfase_small"/>
</dbReference>
<dbReference type="Gene3D" id="3.90.1150.10">
    <property type="entry name" value="Aspartate Aminotransferase, domain 1"/>
    <property type="match status" value="1"/>
</dbReference>
<comment type="catalytic activity">
    <reaction evidence="11">
        <text>6-carboxyhexanoyl-[ACP] + L-alanine + H(+) = (8S)-8-amino-7-oxononanoate + holo-[ACP] + CO2</text>
        <dbReference type="Rhea" id="RHEA:42288"/>
        <dbReference type="Rhea" id="RHEA-COMP:9685"/>
        <dbReference type="Rhea" id="RHEA-COMP:9955"/>
        <dbReference type="ChEBI" id="CHEBI:15378"/>
        <dbReference type="ChEBI" id="CHEBI:16526"/>
        <dbReference type="ChEBI" id="CHEBI:57972"/>
        <dbReference type="ChEBI" id="CHEBI:64479"/>
        <dbReference type="ChEBI" id="CHEBI:78846"/>
        <dbReference type="ChEBI" id="CHEBI:149468"/>
        <dbReference type="EC" id="2.3.1.47"/>
    </reaction>
</comment>
<keyword evidence="8 12" id="KW-0663">Pyridoxal phosphate</keyword>
<dbReference type="RefSeq" id="WP_021828079.1">
    <property type="nucleotide sequence ID" value="NZ_AWTR02000091.1"/>
</dbReference>
<dbReference type="PANTHER" id="PTHR13693:SF100">
    <property type="entry name" value="8-AMINO-7-OXONONANOATE SYNTHASE"/>
    <property type="match status" value="1"/>
</dbReference>
<gene>
    <name evidence="14" type="ORF">P618_201151</name>
</gene>
<proteinExistence type="inferred from homology"/>
<organism evidence="14 15">
    <name type="scientific">Holospora obtusa F1</name>
    <dbReference type="NCBI Taxonomy" id="1399147"/>
    <lineage>
        <taxon>Bacteria</taxon>
        <taxon>Pseudomonadati</taxon>
        <taxon>Pseudomonadota</taxon>
        <taxon>Alphaproteobacteria</taxon>
        <taxon>Holosporales</taxon>
        <taxon>Holosporaceae</taxon>
        <taxon>Holospora</taxon>
    </lineage>
</organism>
<evidence type="ECO:0000256" key="6">
    <source>
        <dbReference type="ARBA" id="ARBA00022679"/>
    </source>
</evidence>
<dbReference type="SUPFAM" id="SSF53383">
    <property type="entry name" value="PLP-dependent transferases"/>
    <property type="match status" value="1"/>
</dbReference>
<dbReference type="STRING" id="1399147.P618_201151"/>
<evidence type="ECO:0000256" key="4">
    <source>
        <dbReference type="ARBA" id="ARBA00011738"/>
    </source>
</evidence>
<dbReference type="Pfam" id="PF00155">
    <property type="entry name" value="Aminotran_1_2"/>
    <property type="match status" value="1"/>
</dbReference>
<accession>W6TS46</accession>
<evidence type="ECO:0000259" key="13">
    <source>
        <dbReference type="Pfam" id="PF00155"/>
    </source>
</evidence>
<evidence type="ECO:0000256" key="5">
    <source>
        <dbReference type="ARBA" id="ARBA00013187"/>
    </source>
</evidence>
<dbReference type="InterPro" id="IPR001917">
    <property type="entry name" value="Aminotrans_II_pyridoxalP_BS"/>
</dbReference>
<evidence type="ECO:0000313" key="14">
    <source>
        <dbReference type="EMBL" id="ETZ06677.1"/>
    </source>
</evidence>
<dbReference type="AlphaFoldDB" id="W6TS46"/>
<dbReference type="OrthoDB" id="9807157at2"/>
<evidence type="ECO:0000256" key="9">
    <source>
        <dbReference type="ARBA" id="ARBA00032610"/>
    </source>
</evidence>
<evidence type="ECO:0000256" key="8">
    <source>
        <dbReference type="ARBA" id="ARBA00022898"/>
    </source>
</evidence>
<dbReference type="PANTHER" id="PTHR13693">
    <property type="entry name" value="CLASS II AMINOTRANSFERASE/8-AMINO-7-OXONONANOATE SYNTHASE"/>
    <property type="match status" value="1"/>
</dbReference>
<comment type="similarity">
    <text evidence="3">Belongs to the class-II pyridoxal-phosphate-dependent aminotransferase family. BioF subfamily.</text>
</comment>
<comment type="caution">
    <text evidence="14">The sequence shown here is derived from an EMBL/GenBank/DDBJ whole genome shotgun (WGS) entry which is preliminary data.</text>
</comment>
<keyword evidence="7" id="KW-0093">Biotin biosynthesis</keyword>
<dbReference type="InterPro" id="IPR015424">
    <property type="entry name" value="PyrdxlP-dep_Trfase"/>
</dbReference>
<evidence type="ECO:0000256" key="7">
    <source>
        <dbReference type="ARBA" id="ARBA00022756"/>
    </source>
</evidence>
<name>W6TS46_HOLOB</name>
<evidence type="ECO:0000256" key="1">
    <source>
        <dbReference type="ARBA" id="ARBA00001933"/>
    </source>
</evidence>
<dbReference type="eggNOG" id="COG0156">
    <property type="taxonomic scope" value="Bacteria"/>
</dbReference>
<dbReference type="GO" id="GO:0009102">
    <property type="term" value="P:biotin biosynthetic process"/>
    <property type="evidence" value="ECO:0007669"/>
    <property type="project" value="UniProtKB-KW"/>
</dbReference>
<dbReference type="Gene3D" id="3.40.640.10">
    <property type="entry name" value="Type I PLP-dependent aspartate aminotransferase-like (Major domain)"/>
    <property type="match status" value="1"/>
</dbReference>
<comment type="subunit">
    <text evidence="4">Homodimer.</text>
</comment>
<evidence type="ECO:0000256" key="2">
    <source>
        <dbReference type="ARBA" id="ARBA00004746"/>
    </source>
</evidence>